<dbReference type="EMBL" id="CACRTG010000028">
    <property type="protein sequence ID" value="VYT28357.1"/>
    <property type="molecule type" value="Genomic_DNA"/>
</dbReference>
<gene>
    <name evidence="1" type="ORF">CNLFYP112_02642</name>
</gene>
<sequence>MSNSKENDVFEDAKNLVGCSYISNLPYYKYILVHKMKRLDTSKYDKKQLEDFSVYVFGLPYEILHSMGVM</sequence>
<evidence type="ECO:0000313" key="1">
    <source>
        <dbReference type="EMBL" id="VYT28357.1"/>
    </source>
</evidence>
<reference evidence="1" key="1">
    <citation type="submission" date="2019-11" db="EMBL/GenBank/DDBJ databases">
        <authorList>
            <person name="Feng L."/>
        </authorList>
    </citation>
    <scope>NUCLEOTIDE SEQUENCE</scope>
    <source>
        <strain evidence="1">CnexileLFYP112</strain>
    </source>
</reference>
<name>A0A6N2VFE1_9FIRM</name>
<organism evidence="1">
    <name type="scientific">[Clostridium] nexile</name>
    <dbReference type="NCBI Taxonomy" id="29361"/>
    <lineage>
        <taxon>Bacteria</taxon>
        <taxon>Bacillati</taxon>
        <taxon>Bacillota</taxon>
        <taxon>Clostridia</taxon>
        <taxon>Lachnospirales</taxon>
        <taxon>Lachnospiraceae</taxon>
        <taxon>Tyzzerella</taxon>
    </lineage>
</organism>
<proteinExistence type="predicted"/>
<accession>A0A6N2VFE1</accession>
<dbReference type="AlphaFoldDB" id="A0A6N2VFE1"/>
<protein>
    <submittedName>
        <fullName evidence="1">Uncharacterized protein</fullName>
    </submittedName>
</protein>